<dbReference type="InterPro" id="IPR030677">
    <property type="entry name" value="Nnr"/>
</dbReference>
<comment type="catalytic activity">
    <reaction evidence="1">
        <text>(6R)-NADHX = (6S)-NADHX</text>
        <dbReference type="Rhea" id="RHEA:32215"/>
        <dbReference type="ChEBI" id="CHEBI:64074"/>
        <dbReference type="ChEBI" id="CHEBI:64075"/>
        <dbReference type="EC" id="5.1.99.6"/>
    </reaction>
</comment>
<dbReference type="PROSITE" id="PS01050">
    <property type="entry name" value="YJEF_C_2"/>
    <property type="match status" value="1"/>
</dbReference>
<comment type="catalytic activity">
    <reaction evidence="2">
        <text>(6R)-NADPHX = (6S)-NADPHX</text>
        <dbReference type="Rhea" id="RHEA:32227"/>
        <dbReference type="ChEBI" id="CHEBI:64076"/>
        <dbReference type="ChEBI" id="CHEBI:64077"/>
        <dbReference type="EC" id="5.1.99.6"/>
    </reaction>
</comment>
<keyword evidence="12" id="KW-0630">Potassium</keyword>
<dbReference type="EC" id="5.1.99.6" evidence="6"/>
<dbReference type="GO" id="GO:0046872">
    <property type="term" value="F:metal ion binding"/>
    <property type="evidence" value="ECO:0007669"/>
    <property type="project" value="UniProtKB-KW"/>
</dbReference>
<comment type="similarity">
    <text evidence="4">In the N-terminal section; belongs to the NnrE/AIBP family.</text>
</comment>
<dbReference type="PANTHER" id="PTHR12592">
    <property type="entry name" value="ATP-DEPENDENT (S)-NAD(P)H-HYDRATE DEHYDRATASE FAMILY MEMBER"/>
    <property type="match status" value="1"/>
</dbReference>
<gene>
    <name evidence="23" type="ORF">MNBD_GAMMA22-1333</name>
</gene>
<dbReference type="InterPro" id="IPR036652">
    <property type="entry name" value="YjeF_N_dom_sf"/>
</dbReference>
<dbReference type="GO" id="GO:0005524">
    <property type="term" value="F:ATP binding"/>
    <property type="evidence" value="ECO:0007669"/>
    <property type="project" value="UniProtKB-KW"/>
</dbReference>
<evidence type="ECO:0000256" key="19">
    <source>
        <dbReference type="ARBA" id="ARBA00048238"/>
    </source>
</evidence>
<dbReference type="SUPFAM" id="SSF64153">
    <property type="entry name" value="YjeF N-terminal domain-like"/>
    <property type="match status" value="1"/>
</dbReference>
<sequence>MDRFAIEQLDIPGSVLMERAGAAAFKKCREKWPEAKTMVVLCGVGNNGGDGFVVARLAMEAGITTTVFQLGDSSKLKGDAFAAAQRLMSVGIEPETFNNQNLSKFDVIIDALLGTGLRGNISGLWLHAIAAINVSGVAAAVLSIDIPSGLHGDTGIAMGNAVIADCTMTFIGVKQGLLTAQAANYCGELAFDNLNLPDTVYNKFQPSAVRLKYHKSIHGLRAREQTAHKGNFGHVVIVGGDEGYLGAVRLAGEAALRTGAGLVSIATRVDHASMVNVGCPELMCHGIATAQALSILLKKASTIVIGPGLGQSAWAVEMFTETLAHDVPLVIDADALNLLAKEPLQNKNWVLTPHPGEAARLLQQSVKEIEQDRYDAISKLKQRYDGVVILKGRGTLIAVDQELTGVCAEGNPGMASGGMGDVLSGIIAGLIAQGLRKANAARLAVCIHSAAADKAVVESGERGLLASDLMPWIRELVNP</sequence>
<keyword evidence="8" id="KW-0479">Metal-binding</keyword>
<protein>
    <recommendedName>
        <fullName evidence="18">Nicotinamide nucleotide repair protein</fullName>
        <ecNumber evidence="7">4.2.1.136</ecNumber>
        <ecNumber evidence="6">5.1.99.6</ecNumber>
    </recommendedName>
</protein>
<dbReference type="NCBIfam" id="TIGR00196">
    <property type="entry name" value="yjeF_cterm"/>
    <property type="match status" value="1"/>
</dbReference>
<evidence type="ECO:0000259" key="21">
    <source>
        <dbReference type="PROSITE" id="PS51383"/>
    </source>
</evidence>
<dbReference type="GO" id="GO:0052856">
    <property type="term" value="F:NAD(P)HX epimerase activity"/>
    <property type="evidence" value="ECO:0007669"/>
    <property type="project" value="UniProtKB-EC"/>
</dbReference>
<keyword evidence="16" id="KW-0511">Multifunctional enzyme</keyword>
<evidence type="ECO:0000256" key="9">
    <source>
        <dbReference type="ARBA" id="ARBA00022741"/>
    </source>
</evidence>
<organism evidence="23">
    <name type="scientific">hydrothermal vent metagenome</name>
    <dbReference type="NCBI Taxonomy" id="652676"/>
    <lineage>
        <taxon>unclassified sequences</taxon>
        <taxon>metagenomes</taxon>
        <taxon>ecological metagenomes</taxon>
    </lineage>
</organism>
<evidence type="ECO:0000256" key="20">
    <source>
        <dbReference type="ARBA" id="ARBA00049209"/>
    </source>
</evidence>
<dbReference type="Gene3D" id="3.40.1190.20">
    <property type="match status" value="1"/>
</dbReference>
<evidence type="ECO:0000256" key="4">
    <source>
        <dbReference type="ARBA" id="ARBA00006001"/>
    </source>
</evidence>
<dbReference type="FunFam" id="3.40.1190.20:FF:000017">
    <property type="entry name" value="Multifunctional fusion protein"/>
    <property type="match status" value="1"/>
</dbReference>
<evidence type="ECO:0000256" key="15">
    <source>
        <dbReference type="ARBA" id="ARBA00023239"/>
    </source>
</evidence>
<dbReference type="EC" id="4.2.1.136" evidence="7"/>
<evidence type="ECO:0000313" key="23">
    <source>
        <dbReference type="EMBL" id="VAW98809.1"/>
    </source>
</evidence>
<reference evidence="23" key="1">
    <citation type="submission" date="2018-06" db="EMBL/GenBank/DDBJ databases">
        <authorList>
            <person name="Zhirakovskaya E."/>
        </authorList>
    </citation>
    <scope>NUCLEOTIDE SEQUENCE</scope>
</reference>
<dbReference type="HAMAP" id="MF_01966">
    <property type="entry name" value="NADHX_epimerase"/>
    <property type="match status" value="1"/>
</dbReference>
<evidence type="ECO:0000259" key="22">
    <source>
        <dbReference type="PROSITE" id="PS51385"/>
    </source>
</evidence>
<evidence type="ECO:0000256" key="14">
    <source>
        <dbReference type="ARBA" id="ARBA00023235"/>
    </source>
</evidence>
<dbReference type="HAMAP" id="MF_01965">
    <property type="entry name" value="NADHX_dehydratase"/>
    <property type="match status" value="1"/>
</dbReference>
<keyword evidence="15 23" id="KW-0456">Lyase</keyword>
<keyword evidence="10" id="KW-0067">ATP-binding</keyword>
<dbReference type="GO" id="GO:0110051">
    <property type="term" value="P:metabolite repair"/>
    <property type="evidence" value="ECO:0007669"/>
    <property type="project" value="TreeGrafter"/>
</dbReference>
<evidence type="ECO:0000256" key="8">
    <source>
        <dbReference type="ARBA" id="ARBA00022723"/>
    </source>
</evidence>
<dbReference type="NCBIfam" id="TIGR00197">
    <property type="entry name" value="yjeF_nterm"/>
    <property type="match status" value="1"/>
</dbReference>
<evidence type="ECO:0000256" key="3">
    <source>
        <dbReference type="ARBA" id="ARBA00001958"/>
    </source>
</evidence>
<evidence type="ECO:0000256" key="11">
    <source>
        <dbReference type="ARBA" id="ARBA00022857"/>
    </source>
</evidence>
<dbReference type="InterPro" id="IPR029056">
    <property type="entry name" value="Ribokinase-like"/>
</dbReference>
<feature type="domain" description="YjeF C-terminal" evidence="21">
    <location>
        <begin position="212"/>
        <end position="479"/>
    </location>
</feature>
<dbReference type="CDD" id="cd01171">
    <property type="entry name" value="YXKO-related"/>
    <property type="match status" value="1"/>
</dbReference>
<evidence type="ECO:0000256" key="6">
    <source>
        <dbReference type="ARBA" id="ARBA00012228"/>
    </source>
</evidence>
<dbReference type="InterPro" id="IPR000631">
    <property type="entry name" value="CARKD"/>
</dbReference>
<dbReference type="Pfam" id="PF01256">
    <property type="entry name" value="Carb_kinase"/>
    <property type="match status" value="1"/>
</dbReference>
<dbReference type="Gene3D" id="3.40.50.10260">
    <property type="entry name" value="YjeF N-terminal domain"/>
    <property type="match status" value="1"/>
</dbReference>
<name>A0A3B1AKE0_9ZZZZ</name>
<evidence type="ECO:0000256" key="12">
    <source>
        <dbReference type="ARBA" id="ARBA00022958"/>
    </source>
</evidence>
<evidence type="ECO:0000256" key="17">
    <source>
        <dbReference type="ARBA" id="ARBA00025153"/>
    </source>
</evidence>
<dbReference type="GO" id="GO:0052855">
    <property type="term" value="F:ADP-dependent NAD(P)H-hydrate dehydratase activity"/>
    <property type="evidence" value="ECO:0007669"/>
    <property type="project" value="UniProtKB-EC"/>
</dbReference>
<dbReference type="PANTHER" id="PTHR12592:SF0">
    <property type="entry name" value="ATP-DEPENDENT (S)-NAD(P)H-HYDRATE DEHYDRATASE"/>
    <property type="match status" value="1"/>
</dbReference>
<keyword evidence="13" id="KW-0520">NAD</keyword>
<evidence type="ECO:0000256" key="7">
    <source>
        <dbReference type="ARBA" id="ARBA00013129"/>
    </source>
</evidence>
<dbReference type="Pfam" id="PF03853">
    <property type="entry name" value="YjeF_N"/>
    <property type="match status" value="1"/>
</dbReference>
<dbReference type="PROSITE" id="PS51383">
    <property type="entry name" value="YJEF_C_3"/>
    <property type="match status" value="1"/>
</dbReference>
<evidence type="ECO:0000256" key="13">
    <source>
        <dbReference type="ARBA" id="ARBA00023027"/>
    </source>
</evidence>
<comment type="cofactor">
    <cofactor evidence="3">
        <name>K(+)</name>
        <dbReference type="ChEBI" id="CHEBI:29103"/>
    </cofactor>
</comment>
<comment type="catalytic activity">
    <reaction evidence="20">
        <text>(6S)-NADPHX + ADP = AMP + phosphate + NADPH + H(+)</text>
        <dbReference type="Rhea" id="RHEA:32235"/>
        <dbReference type="ChEBI" id="CHEBI:15378"/>
        <dbReference type="ChEBI" id="CHEBI:43474"/>
        <dbReference type="ChEBI" id="CHEBI:57783"/>
        <dbReference type="ChEBI" id="CHEBI:64076"/>
        <dbReference type="ChEBI" id="CHEBI:456215"/>
        <dbReference type="ChEBI" id="CHEBI:456216"/>
        <dbReference type="EC" id="4.2.1.136"/>
    </reaction>
</comment>
<evidence type="ECO:0000256" key="16">
    <source>
        <dbReference type="ARBA" id="ARBA00023268"/>
    </source>
</evidence>
<comment type="function">
    <text evidence="17">Bifunctional enzyme that catalyzes the epimerization of the S- and R-forms of NAD(P)HX and the dehydration of the S-form of NAD(P)HX at the expense of ADP, which is converted to AMP. This allows the repair of both epimers of NAD(P)HX, a damaged form of NAD(P)H that is a result of enzymatic or heat-dependent hydration.</text>
</comment>
<evidence type="ECO:0000256" key="5">
    <source>
        <dbReference type="ARBA" id="ARBA00009524"/>
    </source>
</evidence>
<dbReference type="SUPFAM" id="SSF53613">
    <property type="entry name" value="Ribokinase-like"/>
    <property type="match status" value="1"/>
</dbReference>
<evidence type="ECO:0000256" key="18">
    <source>
        <dbReference type="ARBA" id="ARBA00032624"/>
    </source>
</evidence>
<keyword evidence="11" id="KW-0521">NADP</keyword>
<evidence type="ECO:0000256" key="2">
    <source>
        <dbReference type="ARBA" id="ARBA00000909"/>
    </source>
</evidence>
<evidence type="ECO:0000256" key="1">
    <source>
        <dbReference type="ARBA" id="ARBA00000013"/>
    </source>
</evidence>
<feature type="domain" description="YjeF N-terminal" evidence="22">
    <location>
        <begin position="1"/>
        <end position="202"/>
    </location>
</feature>
<dbReference type="InterPro" id="IPR004443">
    <property type="entry name" value="YjeF_N_dom"/>
</dbReference>
<dbReference type="PIRSF" id="PIRSF017184">
    <property type="entry name" value="Nnr"/>
    <property type="match status" value="1"/>
</dbReference>
<dbReference type="EMBL" id="UOFS01000039">
    <property type="protein sequence ID" value="VAW98809.1"/>
    <property type="molecule type" value="Genomic_DNA"/>
</dbReference>
<comment type="catalytic activity">
    <reaction evidence="19">
        <text>(6S)-NADHX + ADP = AMP + phosphate + NADH + H(+)</text>
        <dbReference type="Rhea" id="RHEA:32223"/>
        <dbReference type="ChEBI" id="CHEBI:15378"/>
        <dbReference type="ChEBI" id="CHEBI:43474"/>
        <dbReference type="ChEBI" id="CHEBI:57945"/>
        <dbReference type="ChEBI" id="CHEBI:64074"/>
        <dbReference type="ChEBI" id="CHEBI:456215"/>
        <dbReference type="ChEBI" id="CHEBI:456216"/>
        <dbReference type="EC" id="4.2.1.136"/>
    </reaction>
</comment>
<keyword evidence="9" id="KW-0547">Nucleotide-binding</keyword>
<comment type="similarity">
    <text evidence="5">In the C-terminal section; belongs to the NnrD/CARKD family.</text>
</comment>
<dbReference type="PROSITE" id="PS51385">
    <property type="entry name" value="YJEF_N"/>
    <property type="match status" value="1"/>
</dbReference>
<keyword evidence="14 23" id="KW-0413">Isomerase</keyword>
<accession>A0A3B1AKE0</accession>
<dbReference type="InterPro" id="IPR017953">
    <property type="entry name" value="Carbohydrate_kinase_pred_CS"/>
</dbReference>
<dbReference type="AlphaFoldDB" id="A0A3B1AKE0"/>
<proteinExistence type="inferred from homology"/>
<evidence type="ECO:0000256" key="10">
    <source>
        <dbReference type="ARBA" id="ARBA00022840"/>
    </source>
</evidence>